<feature type="transmembrane region" description="Helical" evidence="2">
    <location>
        <begin position="99"/>
        <end position="117"/>
    </location>
</feature>
<sequence>MKKGNFRLIAFVPMFVMYFGFPLIRDVVPFHDIYTYQDWFALLGMYVIGTLLAAPLIYLLIKDSGKHLKLGLTVRWILFLVATLQVACMYYLWEQGAQLYLSMAITMGIISAIYAYGTKSTSIMRDKDTGNLYRVHRGKAHLLSEHDVQRYKSGLSDTGNSPYEFSSSAIAGFDSHASENNLSFNSSMFSSDNFSSGMSINPSSGSPMVGGISGHDISGNSWGTNFNEPTNTYDPNRGY</sequence>
<dbReference type="Proteomes" id="UP000000230">
    <property type="component" value="Plasmid pENTE01"/>
</dbReference>
<dbReference type="OrthoDB" id="6610396at2"/>
<keyword evidence="2" id="KW-0812">Transmembrane</keyword>
<evidence type="ECO:0000313" key="4">
    <source>
        <dbReference type="Proteomes" id="UP000000230"/>
    </source>
</evidence>
<keyword evidence="2" id="KW-1133">Transmembrane helix</keyword>
<feature type="transmembrane region" description="Helical" evidence="2">
    <location>
        <begin position="73"/>
        <end position="93"/>
    </location>
</feature>
<feature type="region of interest" description="Disordered" evidence="1">
    <location>
        <begin position="220"/>
        <end position="239"/>
    </location>
</feature>
<dbReference type="KEGG" id="ent:Ent638_4305"/>
<reference evidence="4" key="1">
    <citation type="journal article" date="2010" name="PLoS Genet.">
        <title>Genome sequence of the plant growth promoting endophytic bacterium Enterobacter sp. 638.</title>
        <authorList>
            <person name="Taghavi S."/>
            <person name="van der Lelie D."/>
            <person name="Hoffman A."/>
            <person name="Zhang Y.B."/>
            <person name="Walla M.D."/>
            <person name="Vangronsveld J."/>
            <person name="Newman L."/>
            <person name="Monchy S."/>
        </authorList>
    </citation>
    <scope>NUCLEOTIDE SEQUENCE [LARGE SCALE GENOMIC DNA]</scope>
    <source>
        <strain evidence="4">638</strain>
    </source>
</reference>
<keyword evidence="2" id="KW-0472">Membrane</keyword>
<gene>
    <name evidence="3" type="ordered locus">Ent638_4305</name>
</gene>
<evidence type="ECO:0000313" key="3">
    <source>
        <dbReference type="EMBL" id="ABP62910.1"/>
    </source>
</evidence>
<proteinExistence type="predicted"/>
<keyword evidence="3" id="KW-0614">Plasmid</keyword>
<keyword evidence="4" id="KW-1185">Reference proteome</keyword>
<organism evidence="3 4">
    <name type="scientific">Enterobacter sp. (strain 638)</name>
    <dbReference type="NCBI Taxonomy" id="399742"/>
    <lineage>
        <taxon>Bacteria</taxon>
        <taxon>Pseudomonadati</taxon>
        <taxon>Pseudomonadota</taxon>
        <taxon>Gammaproteobacteria</taxon>
        <taxon>Enterobacterales</taxon>
        <taxon>Enterobacteriaceae</taxon>
        <taxon>Enterobacter</taxon>
    </lineage>
</organism>
<evidence type="ECO:0000256" key="2">
    <source>
        <dbReference type="SAM" id="Phobius"/>
    </source>
</evidence>
<feature type="transmembrane region" description="Helical" evidence="2">
    <location>
        <begin position="7"/>
        <end position="24"/>
    </location>
</feature>
<feature type="transmembrane region" description="Helical" evidence="2">
    <location>
        <begin position="39"/>
        <end position="61"/>
    </location>
</feature>
<dbReference type="AlphaFoldDB" id="A0A9J9L0Z8"/>
<dbReference type="RefSeq" id="WP_011906578.1">
    <property type="nucleotide sequence ID" value="NC_009425.1"/>
</dbReference>
<accession>A0A9J9L0Z8</accession>
<evidence type="ECO:0000256" key="1">
    <source>
        <dbReference type="SAM" id="MobiDB-lite"/>
    </source>
</evidence>
<name>A0A9J9L0Z8_ENT38</name>
<dbReference type="EMBL" id="CP000654">
    <property type="protein sequence ID" value="ABP62910.1"/>
    <property type="molecule type" value="Genomic_DNA"/>
</dbReference>
<geneLocation type="plasmid" evidence="3 4">
    <name>pENTE01</name>
</geneLocation>
<protein>
    <submittedName>
        <fullName evidence="3">Uncharacterized protein</fullName>
    </submittedName>
</protein>